<dbReference type="Gene3D" id="3.15.10.10">
    <property type="entry name" value="Bactericidal permeability-increasing protein, domain 1"/>
    <property type="match status" value="1"/>
</dbReference>
<proteinExistence type="evidence at transcript level"/>
<dbReference type="EMBL" id="AK371166">
    <property type="protein sequence ID" value="BAK02364.1"/>
    <property type="molecule type" value="mRNA"/>
</dbReference>
<evidence type="ECO:0000313" key="2">
    <source>
        <dbReference type="EMBL" id="BAK02364.1"/>
    </source>
</evidence>
<dbReference type="PANTHER" id="PTHR31138:SF1">
    <property type="entry name" value="PDZ DOMAIN-CONTAINING PROTEIN"/>
    <property type="match status" value="1"/>
</dbReference>
<dbReference type="PANTHER" id="PTHR31138">
    <property type="entry name" value="CHROMOSOME 19, WHOLE GENOME SHOTGUN SEQUENCE"/>
    <property type="match status" value="1"/>
</dbReference>
<protein>
    <submittedName>
        <fullName evidence="2">Predicted protein</fullName>
    </submittedName>
</protein>
<name>F2E4U2_HORVV</name>
<dbReference type="InterPro" id="IPR045967">
    <property type="entry name" value="HAM1-like_N"/>
</dbReference>
<accession>F2E4U2</accession>
<sequence>MATKAELKKESDITKEVKKDEEAVADAVKEVVHDTKEGVKELAEKTEDMSIKEAPEKLLPSAEQVDAKLQGAQQALTDLSDAKRHKVGLNEKPKIQEIISDAKKILQDERNILQAKTEDGALGDAIQRTANIAQIVSDQTFATLDKLWSNWASMLTVVAAGSAGSWKSILEEGGRLINDLRHTQDFVKLLNDLKTTFFALYDGAQKEQTVQGVAGQLSKEWAQKRDLLMQDLQKVYAVLNKSPIWKRLLKQGQALKAQVEKVAAESKGEIEEAAEKVTEGSDTNVLKGDLKAILQNIVGNNGPKVDDFLDYATAAWEDILGNEAYSRWATEMDALMTTVSMDASKTSEQQYEKQYEELYNSTKDLLDHTLNNENLNMAMRESRKLIKSAKSDPATKKLIDDAAHLVKDISNPKGTSLLDPKLLEEIRSCIVPIMVDHFDNAPLPDYEAKDSNALGKFRYKLSGIRLGTTGLVPSKVKVEFRYKAIADPSKLQMNEQKMYMYVEIADIQVAFKDVKWEYERFSIPHFSDNGTVDLSTAGKGICLKLKAEIENFHAPEHAHSFAELLEAPKEHKMFKVLKAECLIDDFHINISGAGGSNLLYEALAGIWGTKIKHQIEHQLEAKIKILSDRFNLQLYDIVRRATAPSLASEAKDALLSAKQLTSETLEMAAQGIKGEANVVKAAIADM</sequence>
<feature type="domain" description="HAM1-like N-terminal" evidence="1">
    <location>
        <begin position="261"/>
        <end position="548"/>
    </location>
</feature>
<reference evidence="2" key="1">
    <citation type="journal article" date="2011" name="Plant Physiol.">
        <title>Comprehensive sequence analysis of 24,783 barley full-length cDNAs derived from 12 clone libraries.</title>
        <authorList>
            <person name="Matsumoto T."/>
            <person name="Tanaka T."/>
            <person name="Sakai H."/>
            <person name="Amano N."/>
            <person name="Kanamori H."/>
            <person name="Kurita K."/>
            <person name="Kikuta A."/>
            <person name="Kamiya K."/>
            <person name="Yamamoto M."/>
            <person name="Ikawa H."/>
            <person name="Fujii N."/>
            <person name="Hori K."/>
            <person name="Itoh T."/>
            <person name="Sato K."/>
        </authorList>
    </citation>
    <scope>NUCLEOTIDE SEQUENCE</scope>
    <source>
        <tissue evidence="2">Shoot and root</tissue>
    </source>
</reference>
<organism evidence="2">
    <name type="scientific">Hordeum vulgare subsp. vulgare</name>
    <name type="common">Domesticated barley</name>
    <dbReference type="NCBI Taxonomy" id="112509"/>
    <lineage>
        <taxon>Eukaryota</taxon>
        <taxon>Viridiplantae</taxon>
        <taxon>Streptophyta</taxon>
        <taxon>Embryophyta</taxon>
        <taxon>Tracheophyta</taxon>
        <taxon>Spermatophyta</taxon>
        <taxon>Magnoliopsida</taxon>
        <taxon>Liliopsida</taxon>
        <taxon>Poales</taxon>
        <taxon>Poaceae</taxon>
        <taxon>BOP clade</taxon>
        <taxon>Pooideae</taxon>
        <taxon>Triticodae</taxon>
        <taxon>Triticeae</taxon>
        <taxon>Hordeinae</taxon>
        <taxon>Hordeum</taxon>
    </lineage>
</organism>
<evidence type="ECO:0000259" key="1">
    <source>
        <dbReference type="Pfam" id="PF19343"/>
    </source>
</evidence>
<dbReference type="Pfam" id="PF19343">
    <property type="entry name" value="HAM1_N"/>
    <property type="match status" value="1"/>
</dbReference>
<dbReference type="AlphaFoldDB" id="F2E4U2"/>